<organism evidence="8 9">
    <name type="scientific">Ferrimonas sediminum</name>
    <dbReference type="NCBI Taxonomy" id="718193"/>
    <lineage>
        <taxon>Bacteria</taxon>
        <taxon>Pseudomonadati</taxon>
        <taxon>Pseudomonadota</taxon>
        <taxon>Gammaproteobacteria</taxon>
        <taxon>Alteromonadales</taxon>
        <taxon>Ferrimonadaceae</taxon>
        <taxon>Ferrimonas</taxon>
    </lineage>
</organism>
<evidence type="ECO:0000256" key="4">
    <source>
        <dbReference type="ARBA" id="ARBA00032089"/>
    </source>
</evidence>
<accession>A0A1G8K9K1</accession>
<dbReference type="Proteomes" id="UP000199527">
    <property type="component" value="Unassembled WGS sequence"/>
</dbReference>
<dbReference type="InterPro" id="IPR007221">
    <property type="entry name" value="MreC"/>
</dbReference>
<dbReference type="InterPro" id="IPR055342">
    <property type="entry name" value="MreC_beta-barrel_core"/>
</dbReference>
<dbReference type="Pfam" id="PF04085">
    <property type="entry name" value="MreC"/>
    <property type="match status" value="1"/>
</dbReference>
<dbReference type="RefSeq" id="WP_090360834.1">
    <property type="nucleotide sequence ID" value="NZ_FNEM01000001.1"/>
</dbReference>
<dbReference type="EMBL" id="FNEM01000001">
    <property type="protein sequence ID" value="SDI40094.1"/>
    <property type="molecule type" value="Genomic_DNA"/>
</dbReference>
<dbReference type="OrthoDB" id="9808025at2"/>
<dbReference type="Gene3D" id="2.40.10.340">
    <property type="entry name" value="Rod shape-determining protein MreC, domain 1"/>
    <property type="match status" value="1"/>
</dbReference>
<comment type="similarity">
    <text evidence="1 5">Belongs to the MreC family.</text>
</comment>
<dbReference type="GO" id="GO:0008360">
    <property type="term" value="P:regulation of cell shape"/>
    <property type="evidence" value="ECO:0007669"/>
    <property type="project" value="UniProtKB-KW"/>
</dbReference>
<dbReference type="InterPro" id="IPR042177">
    <property type="entry name" value="Cell/Rod_1"/>
</dbReference>
<keyword evidence="9" id="KW-1185">Reference proteome</keyword>
<protein>
    <recommendedName>
        <fullName evidence="2 5">Cell shape-determining protein MreC</fullName>
    </recommendedName>
    <alternativeName>
        <fullName evidence="4 5">Cell shape protein MreC</fullName>
    </alternativeName>
</protein>
<dbReference type="PANTHER" id="PTHR34138">
    <property type="entry name" value="CELL SHAPE-DETERMINING PROTEIN MREC"/>
    <property type="match status" value="1"/>
</dbReference>
<reference evidence="9" key="1">
    <citation type="submission" date="2016-10" db="EMBL/GenBank/DDBJ databases">
        <authorList>
            <person name="Varghese N."/>
            <person name="Submissions S."/>
        </authorList>
    </citation>
    <scope>NUCLEOTIDE SEQUENCE [LARGE SCALE GENOMIC DNA]</scope>
    <source>
        <strain evidence="9">DSM 23317</strain>
    </source>
</reference>
<evidence type="ECO:0000256" key="2">
    <source>
        <dbReference type="ARBA" id="ARBA00013855"/>
    </source>
</evidence>
<dbReference type="PANTHER" id="PTHR34138:SF1">
    <property type="entry name" value="CELL SHAPE-DETERMINING PROTEIN MREC"/>
    <property type="match status" value="1"/>
</dbReference>
<evidence type="ECO:0000256" key="6">
    <source>
        <dbReference type="SAM" id="Coils"/>
    </source>
</evidence>
<name>A0A1G8K9K1_9GAMM</name>
<dbReference type="InterPro" id="IPR042175">
    <property type="entry name" value="Cell/Rod_MreC_2"/>
</dbReference>
<evidence type="ECO:0000256" key="3">
    <source>
        <dbReference type="ARBA" id="ARBA00022960"/>
    </source>
</evidence>
<proteinExistence type="inferred from homology"/>
<feature type="domain" description="Rod shape-determining protein MreC beta-barrel core" evidence="7">
    <location>
        <begin position="120"/>
        <end position="267"/>
    </location>
</feature>
<sequence>MKPFFIRGASPQYRLFMAVLLSLALILANDRLLPMRSALATLVSPLQHFANIPAVVMDELSTNLSSRSNLLRENERLQQRQLLMSEQLLKMANLQEENARLRALLQSSTRQDARRMVAEVMYVDRDPFKNQVLIDKGVNEGVYVGQPVLDDSGVVGQVTEVSQTTARVLLIADFTHAIPVRVARNDVRAVASGSGKLDLLQLTNVAMSTDIKVGDLLISSGLGRRFPEGYPVAIVTEVMRDEGMTWAQVSAEPVAHLDRIRYLLLLWQQEVQGPASKESSDG</sequence>
<dbReference type="GO" id="GO:0005886">
    <property type="term" value="C:plasma membrane"/>
    <property type="evidence" value="ECO:0007669"/>
    <property type="project" value="TreeGrafter"/>
</dbReference>
<evidence type="ECO:0000256" key="1">
    <source>
        <dbReference type="ARBA" id="ARBA00009369"/>
    </source>
</evidence>
<evidence type="ECO:0000313" key="9">
    <source>
        <dbReference type="Proteomes" id="UP000199527"/>
    </source>
</evidence>
<comment type="function">
    <text evidence="5">Involved in formation and maintenance of cell shape.</text>
</comment>
<evidence type="ECO:0000259" key="7">
    <source>
        <dbReference type="Pfam" id="PF04085"/>
    </source>
</evidence>
<dbReference type="Gene3D" id="2.40.10.350">
    <property type="entry name" value="Rod shape-determining protein MreC, domain 2"/>
    <property type="match status" value="1"/>
</dbReference>
<evidence type="ECO:0000256" key="5">
    <source>
        <dbReference type="PIRNR" id="PIRNR038471"/>
    </source>
</evidence>
<dbReference type="NCBIfam" id="TIGR00219">
    <property type="entry name" value="mreC"/>
    <property type="match status" value="1"/>
</dbReference>
<gene>
    <name evidence="8" type="ORF">SAMN04488540_101297</name>
</gene>
<dbReference type="PIRSF" id="PIRSF038471">
    <property type="entry name" value="MreC"/>
    <property type="match status" value="1"/>
</dbReference>
<dbReference type="AlphaFoldDB" id="A0A1G8K9K1"/>
<feature type="coiled-coil region" evidence="6">
    <location>
        <begin position="84"/>
        <end position="111"/>
    </location>
</feature>
<keyword evidence="6" id="KW-0175">Coiled coil</keyword>
<evidence type="ECO:0000313" key="8">
    <source>
        <dbReference type="EMBL" id="SDI40094.1"/>
    </source>
</evidence>
<keyword evidence="3 5" id="KW-0133">Cell shape</keyword>